<name>A0AAW2F767_9HYME</name>
<sequence>MLDNSFPGALVPRRRIAARNGTYRPERCCGFCMRRSFSRPGRNTKQSARVRANLSRSACTIRVCEHIRGHLSPFLYTRKRGVMPPLFPSLYPLPSYCHLIAVNCRLTAKKKKWEKKEI</sequence>
<proteinExistence type="predicted"/>
<evidence type="ECO:0000313" key="2">
    <source>
        <dbReference type="Proteomes" id="UP001430953"/>
    </source>
</evidence>
<reference evidence="1 2" key="1">
    <citation type="submission" date="2023-03" db="EMBL/GenBank/DDBJ databases">
        <title>High recombination rates correlate with genetic variation in Cardiocondyla obscurior ants.</title>
        <authorList>
            <person name="Errbii M."/>
        </authorList>
    </citation>
    <scope>NUCLEOTIDE SEQUENCE [LARGE SCALE GENOMIC DNA]</scope>
    <source>
        <strain evidence="1">Alpha-2009</strain>
        <tissue evidence="1">Whole body</tissue>
    </source>
</reference>
<evidence type="ECO:0000313" key="1">
    <source>
        <dbReference type="EMBL" id="KAL0111733.1"/>
    </source>
</evidence>
<organism evidence="1 2">
    <name type="scientific">Cardiocondyla obscurior</name>
    <dbReference type="NCBI Taxonomy" id="286306"/>
    <lineage>
        <taxon>Eukaryota</taxon>
        <taxon>Metazoa</taxon>
        <taxon>Ecdysozoa</taxon>
        <taxon>Arthropoda</taxon>
        <taxon>Hexapoda</taxon>
        <taxon>Insecta</taxon>
        <taxon>Pterygota</taxon>
        <taxon>Neoptera</taxon>
        <taxon>Endopterygota</taxon>
        <taxon>Hymenoptera</taxon>
        <taxon>Apocrita</taxon>
        <taxon>Aculeata</taxon>
        <taxon>Formicoidea</taxon>
        <taxon>Formicidae</taxon>
        <taxon>Myrmicinae</taxon>
        <taxon>Cardiocondyla</taxon>
    </lineage>
</organism>
<dbReference type="AlphaFoldDB" id="A0AAW2F767"/>
<keyword evidence="2" id="KW-1185">Reference proteome</keyword>
<dbReference type="EMBL" id="JADYXP020000013">
    <property type="protein sequence ID" value="KAL0111733.1"/>
    <property type="molecule type" value="Genomic_DNA"/>
</dbReference>
<comment type="caution">
    <text evidence="1">The sequence shown here is derived from an EMBL/GenBank/DDBJ whole genome shotgun (WGS) entry which is preliminary data.</text>
</comment>
<accession>A0AAW2F767</accession>
<gene>
    <name evidence="1" type="ORF">PUN28_013136</name>
</gene>
<protein>
    <recommendedName>
        <fullName evidence="3">Ribosomal protein L34</fullName>
    </recommendedName>
</protein>
<evidence type="ECO:0008006" key="3">
    <source>
        <dbReference type="Google" id="ProtNLM"/>
    </source>
</evidence>
<dbReference type="Proteomes" id="UP001430953">
    <property type="component" value="Unassembled WGS sequence"/>
</dbReference>